<dbReference type="AlphaFoldDB" id="A0A5B2TF50"/>
<name>A0A5B2TF50_9PROT</name>
<keyword evidence="4" id="KW-0479">Metal-binding</keyword>
<evidence type="ECO:0000313" key="13">
    <source>
        <dbReference type="EMBL" id="KAA2212518.1"/>
    </source>
</evidence>
<keyword evidence="12" id="KW-0812">Transmembrane</keyword>
<dbReference type="InterPro" id="IPR010275">
    <property type="entry name" value="MepK"/>
</dbReference>
<evidence type="ECO:0000256" key="2">
    <source>
        <dbReference type="ARBA" id="ARBA00004776"/>
    </source>
</evidence>
<evidence type="ECO:0000256" key="8">
    <source>
        <dbReference type="ARBA" id="ARBA00023049"/>
    </source>
</evidence>
<protein>
    <recommendedName>
        <fullName evidence="11">Murein endopeptidase K</fullName>
    </recommendedName>
</protein>
<keyword evidence="7" id="KW-0862">Zinc</keyword>
<dbReference type="Proteomes" id="UP000322110">
    <property type="component" value="Unassembled WGS sequence"/>
</dbReference>
<dbReference type="GO" id="GO:0008237">
    <property type="term" value="F:metallopeptidase activity"/>
    <property type="evidence" value="ECO:0007669"/>
    <property type="project" value="UniProtKB-KW"/>
</dbReference>
<evidence type="ECO:0000256" key="4">
    <source>
        <dbReference type="ARBA" id="ARBA00022723"/>
    </source>
</evidence>
<dbReference type="GO" id="GO:0071555">
    <property type="term" value="P:cell wall organization"/>
    <property type="evidence" value="ECO:0007669"/>
    <property type="project" value="UniProtKB-KW"/>
</dbReference>
<evidence type="ECO:0000256" key="12">
    <source>
        <dbReference type="SAM" id="Phobius"/>
    </source>
</evidence>
<keyword evidence="3" id="KW-0645">Protease</keyword>
<evidence type="ECO:0000256" key="10">
    <source>
        <dbReference type="ARBA" id="ARBA00093448"/>
    </source>
</evidence>
<feature type="transmembrane region" description="Helical" evidence="12">
    <location>
        <begin position="161"/>
        <end position="178"/>
    </location>
</feature>
<evidence type="ECO:0000256" key="1">
    <source>
        <dbReference type="ARBA" id="ARBA00001947"/>
    </source>
</evidence>
<dbReference type="PANTHER" id="PTHR37425">
    <property type="match status" value="1"/>
</dbReference>
<dbReference type="GO" id="GO:0046872">
    <property type="term" value="F:metal ion binding"/>
    <property type="evidence" value="ECO:0007669"/>
    <property type="project" value="UniProtKB-KW"/>
</dbReference>
<dbReference type="Pfam" id="PF05951">
    <property type="entry name" value="Peptidase_M15_2"/>
    <property type="match status" value="1"/>
</dbReference>
<evidence type="ECO:0000256" key="5">
    <source>
        <dbReference type="ARBA" id="ARBA00022729"/>
    </source>
</evidence>
<evidence type="ECO:0000313" key="14">
    <source>
        <dbReference type="Proteomes" id="UP000322110"/>
    </source>
</evidence>
<dbReference type="Gene3D" id="3.30.1380.10">
    <property type="match status" value="1"/>
</dbReference>
<proteinExistence type="inferred from homology"/>
<dbReference type="PANTHER" id="PTHR37425:SF1">
    <property type="entry name" value="OUTER MEMBRANE PROTEIN"/>
    <property type="match status" value="1"/>
</dbReference>
<comment type="similarity">
    <text evidence="10">Belongs to the peptidase M15 family.</text>
</comment>
<evidence type="ECO:0000256" key="7">
    <source>
        <dbReference type="ARBA" id="ARBA00022833"/>
    </source>
</evidence>
<keyword evidence="12" id="KW-0472">Membrane</keyword>
<dbReference type="InterPro" id="IPR009045">
    <property type="entry name" value="Zn_M74/Hedgehog-like"/>
</dbReference>
<evidence type="ECO:0000256" key="9">
    <source>
        <dbReference type="ARBA" id="ARBA00023316"/>
    </source>
</evidence>
<gene>
    <name evidence="13" type="ORF">F0Q34_14425</name>
</gene>
<feature type="transmembrane region" description="Helical" evidence="12">
    <location>
        <begin position="120"/>
        <end position="140"/>
    </location>
</feature>
<keyword evidence="6" id="KW-0378">Hydrolase</keyword>
<dbReference type="SUPFAM" id="SSF55166">
    <property type="entry name" value="Hedgehog/DD-peptidase"/>
    <property type="match status" value="1"/>
</dbReference>
<comment type="caution">
    <text evidence="13">The sequence shown here is derived from an EMBL/GenBank/DDBJ whole genome shotgun (WGS) entry which is preliminary data.</text>
</comment>
<keyword evidence="12" id="KW-1133">Transmembrane helix</keyword>
<organism evidence="13 14">
    <name type="scientific">Teichococcus oryzae</name>
    <dbReference type="NCBI Taxonomy" id="1608942"/>
    <lineage>
        <taxon>Bacteria</taxon>
        <taxon>Pseudomonadati</taxon>
        <taxon>Pseudomonadota</taxon>
        <taxon>Alphaproteobacteria</taxon>
        <taxon>Acetobacterales</taxon>
        <taxon>Roseomonadaceae</taxon>
        <taxon>Roseomonas</taxon>
    </lineage>
</organism>
<evidence type="ECO:0000256" key="11">
    <source>
        <dbReference type="ARBA" id="ARBA00093666"/>
    </source>
</evidence>
<dbReference type="GO" id="GO:0006508">
    <property type="term" value="P:proteolysis"/>
    <property type="evidence" value="ECO:0007669"/>
    <property type="project" value="UniProtKB-KW"/>
</dbReference>
<sequence length="367" mass="40164">MRSAVCGVMGSSTTILRVIRRQILVANAETKVRPMPGAAVQPVAKAAWSQAFRRKPGSAALRQPTEASRNDVAWPAILWREHHSWKQRRGSLAPCDSSDRPCLMEAKPEKDSPCDNASSWFFHFLIFANFAFYAPNLIAFARGWVPPPEAAVYRIGMRRRVLFLTAAATFAIAGPALGRAARRLPDPPGARRLTLRHAANGATFSGIYHNGREADPVALAELSEVLADTRTGKVRSFDLNAVDIVWDMGRRQRFAELVVLSGYRTPETNRAVHGAGDSQHLRAAAMDLMIPAAKFEAFATTAVKFARGGVGLYPDQGFIHLDSGPARQWGGDGRAVMARAAPQAPRKSAAEMRIDQMAEAWAATRRR</sequence>
<comment type="cofactor">
    <cofactor evidence="1">
        <name>Zn(2+)</name>
        <dbReference type="ChEBI" id="CHEBI:29105"/>
    </cofactor>
</comment>
<keyword evidence="9" id="KW-0961">Cell wall biogenesis/degradation</keyword>
<evidence type="ECO:0000256" key="3">
    <source>
        <dbReference type="ARBA" id="ARBA00022670"/>
    </source>
</evidence>
<comment type="pathway">
    <text evidence="2">Cell wall biogenesis; cell wall polysaccharide biosynthesis.</text>
</comment>
<reference evidence="13 14" key="1">
    <citation type="journal article" date="2015" name="Int. J. Syst. Evol. Microbiol.">
        <title>Roseomonas oryzae sp. nov., isolated from paddy rhizosphere soil.</title>
        <authorList>
            <person name="Ramaprasad E.V."/>
            <person name="Sasikala Ch."/>
            <person name="Ramana Ch.V."/>
        </authorList>
    </citation>
    <scope>NUCLEOTIDE SEQUENCE [LARGE SCALE GENOMIC DNA]</scope>
    <source>
        <strain evidence="13 14">KCTC 42542</strain>
    </source>
</reference>
<keyword evidence="14" id="KW-1185">Reference proteome</keyword>
<accession>A0A5B2TF50</accession>
<keyword evidence="8" id="KW-0482">Metalloprotease</keyword>
<keyword evidence="5" id="KW-0732">Signal</keyword>
<dbReference type="EMBL" id="VUKA01000007">
    <property type="protein sequence ID" value="KAA2212518.1"/>
    <property type="molecule type" value="Genomic_DNA"/>
</dbReference>
<evidence type="ECO:0000256" key="6">
    <source>
        <dbReference type="ARBA" id="ARBA00022801"/>
    </source>
</evidence>